<comment type="caution">
    <text evidence="8">The sequence shown here is derived from an EMBL/GenBank/DDBJ whole genome shotgun (WGS) entry which is preliminary data.</text>
</comment>
<evidence type="ECO:0000256" key="3">
    <source>
        <dbReference type="ARBA" id="ARBA00016113"/>
    </source>
</evidence>
<evidence type="ECO:0000256" key="2">
    <source>
        <dbReference type="ARBA" id="ARBA00006680"/>
    </source>
</evidence>
<keyword evidence="5" id="KW-0051">Antiviral defense</keyword>
<evidence type="ECO:0000259" key="7">
    <source>
        <dbReference type="Pfam" id="PF03787"/>
    </source>
</evidence>
<name>A0A401XLX2_9FLAO</name>
<evidence type="ECO:0000313" key="8">
    <source>
        <dbReference type="EMBL" id="GCD77994.1"/>
    </source>
</evidence>
<dbReference type="Pfam" id="PF03787">
    <property type="entry name" value="RAMPs"/>
    <property type="match status" value="1"/>
</dbReference>
<sequence length="496" mass="57624">MIQYFKVTTLSPIFIGSGISLTPGADYVHFPERKIVAILEPEILFKKFDLDERFIEQWSNALMNLESRQEKAITLRNLLKQKKSNFKPEDISETIIPTEEIRLDEEIKKHLRSGNGLLMIPGSSIKGAIRTAFFSESLISIYNSTGGLNLNSFNILKNNNKPKYSDRNFNKKIFKNNNDYATHDFFRFLLISDGYAERSIIVKTLSVEVKDDNLSKRDDLRTFLECIPEETEFYIQMKWNENLFERNKVENNIDRNKNEELLSLLNISKDRTKKLFEKDKELFFDKTDHYNQESIEKIEESFYDKNSFVLRISGQTGYLNMTGGWQEDLLSISDQEELALYVRRITDRNTNNNSLPFPKSRRITADGKPLGYIKLTPIEKSEYYHALDHQLKKAFEKKEIITIPQDETQPRNEPEKPSLNPFFTGNEIKLNTELIAECISSPIGRKSRVKVFLKEPNTVEADMNGYASAVLGKLYKVKVTRMQYGKVTEVSFVREV</sequence>
<dbReference type="InterPro" id="IPR005537">
    <property type="entry name" value="RAMP_III_fam"/>
</dbReference>
<evidence type="ECO:0000313" key="9">
    <source>
        <dbReference type="Proteomes" id="UP000286715"/>
    </source>
</evidence>
<dbReference type="Proteomes" id="UP000286715">
    <property type="component" value="Unassembled WGS sequence"/>
</dbReference>
<accession>A0A401XLX2</accession>
<dbReference type="EMBL" id="BHZE01000014">
    <property type="protein sequence ID" value="GCD77994.1"/>
    <property type="molecule type" value="Genomic_DNA"/>
</dbReference>
<dbReference type="PANTHER" id="PTHR38007:SF1">
    <property type="entry name" value="CRISPR SYSTEM CMS PROTEIN CSM5"/>
    <property type="match status" value="1"/>
</dbReference>
<evidence type="ECO:0000256" key="5">
    <source>
        <dbReference type="ARBA" id="ARBA00023118"/>
    </source>
</evidence>
<dbReference type="NCBIfam" id="TIGR01899">
    <property type="entry name" value="cas_TM1807_csm5"/>
    <property type="match status" value="1"/>
</dbReference>
<dbReference type="AlphaFoldDB" id="A0A401XLX2"/>
<reference evidence="8 9" key="1">
    <citation type="submission" date="2018-11" db="EMBL/GenBank/DDBJ databases">
        <title>Schleiferia aggregans sp. nov., a moderately thermophilic heterotrophic bacterium isolated from microbial mats at a terrestrial hot spring.</title>
        <authorList>
            <person name="Iino T."/>
            <person name="Ohkuma M."/>
            <person name="Haruta S."/>
        </authorList>
    </citation>
    <scope>NUCLEOTIDE SEQUENCE [LARGE SCALE GENOMIC DNA]</scope>
    <source>
        <strain evidence="8 9">LA</strain>
    </source>
</reference>
<gene>
    <name evidence="8" type="ORF">JCM31826_14760</name>
</gene>
<keyword evidence="4" id="KW-0694">RNA-binding</keyword>
<evidence type="ECO:0000256" key="4">
    <source>
        <dbReference type="ARBA" id="ARBA00022884"/>
    </source>
</evidence>
<dbReference type="OrthoDB" id="24360at2"/>
<comment type="function">
    <text evidence="1">This subunit might be involved in maturation of a crRNA intermediate to its mature form.</text>
</comment>
<dbReference type="GO" id="GO:0003723">
    <property type="term" value="F:RNA binding"/>
    <property type="evidence" value="ECO:0007669"/>
    <property type="project" value="UniProtKB-KW"/>
</dbReference>
<protein>
    <recommendedName>
        <fullName evidence="3">CRISPR system Cms protein Csm5</fullName>
    </recommendedName>
    <alternativeName>
        <fullName evidence="6">CRISPR type III A-associated protein Csm5</fullName>
    </alternativeName>
</protein>
<evidence type="ECO:0000256" key="1">
    <source>
        <dbReference type="ARBA" id="ARBA00003088"/>
    </source>
</evidence>
<organism evidence="8 9">
    <name type="scientific">Thermaurantimonas aggregans</name>
    <dbReference type="NCBI Taxonomy" id="2173829"/>
    <lineage>
        <taxon>Bacteria</taxon>
        <taxon>Pseudomonadati</taxon>
        <taxon>Bacteroidota</taxon>
        <taxon>Flavobacteriia</taxon>
        <taxon>Flavobacteriales</taxon>
        <taxon>Schleiferiaceae</taxon>
        <taxon>Thermaurantimonas</taxon>
    </lineage>
</organism>
<dbReference type="RefSeq" id="WP_124398056.1">
    <property type="nucleotide sequence ID" value="NZ_BHZE01000014.1"/>
</dbReference>
<dbReference type="PANTHER" id="PTHR38007">
    <property type="entry name" value="CRISPR SYSTEM CMS PROTEIN CSM5"/>
    <property type="match status" value="1"/>
</dbReference>
<dbReference type="GO" id="GO:0051607">
    <property type="term" value="P:defense response to virus"/>
    <property type="evidence" value="ECO:0007669"/>
    <property type="project" value="UniProtKB-KW"/>
</dbReference>
<comment type="similarity">
    <text evidence="2">Belongs to the CRISPR-associated Csm5 family.</text>
</comment>
<feature type="domain" description="CRISPR type III-associated protein" evidence="7">
    <location>
        <begin position="6"/>
        <end position="307"/>
    </location>
</feature>
<proteinExistence type="inferred from homology"/>
<dbReference type="InterPro" id="IPR010173">
    <property type="entry name" value="CRISPR-assoc_Csm5"/>
</dbReference>
<evidence type="ECO:0000256" key="6">
    <source>
        <dbReference type="ARBA" id="ARBA00031720"/>
    </source>
</evidence>
<keyword evidence="9" id="KW-1185">Reference proteome</keyword>